<feature type="compositionally biased region" description="Low complexity" evidence="1">
    <location>
        <begin position="172"/>
        <end position="184"/>
    </location>
</feature>
<evidence type="ECO:0000313" key="3">
    <source>
        <dbReference type="Proteomes" id="UP001152024"/>
    </source>
</evidence>
<comment type="caution">
    <text evidence="2">The sequence shown here is derived from an EMBL/GenBank/DDBJ whole genome shotgun (WGS) entry which is preliminary data.</text>
</comment>
<feature type="compositionally biased region" description="Low complexity" evidence="1">
    <location>
        <begin position="109"/>
        <end position="139"/>
    </location>
</feature>
<protein>
    <submittedName>
        <fullName evidence="2">Uncharacterized protein</fullName>
    </submittedName>
</protein>
<feature type="region of interest" description="Disordered" evidence="1">
    <location>
        <begin position="101"/>
        <end position="192"/>
    </location>
</feature>
<dbReference type="Proteomes" id="UP001152024">
    <property type="component" value="Unassembled WGS sequence"/>
</dbReference>
<feature type="region of interest" description="Disordered" evidence="1">
    <location>
        <begin position="1"/>
        <end position="66"/>
    </location>
</feature>
<dbReference type="EMBL" id="JAOQBH010000032">
    <property type="protein sequence ID" value="KAJ4112129.1"/>
    <property type="molecule type" value="Genomic_DNA"/>
</dbReference>
<proteinExistence type="predicted"/>
<name>A0ABQ8QWL1_FUSEQ</name>
<evidence type="ECO:0000256" key="1">
    <source>
        <dbReference type="SAM" id="MobiDB-lite"/>
    </source>
</evidence>
<reference evidence="2" key="1">
    <citation type="submission" date="2022-09" db="EMBL/GenBank/DDBJ databases">
        <title>Fusarium specimens isolated from Avocado Roots.</title>
        <authorList>
            <person name="Stajich J."/>
            <person name="Roper C."/>
            <person name="Heimlech-Rivalta G."/>
        </authorList>
    </citation>
    <scope>NUCLEOTIDE SEQUENCE</scope>
    <source>
        <strain evidence="2">CF00095</strain>
    </source>
</reference>
<accession>A0ABQ8QWL1</accession>
<sequence length="265" mass="29282">MAMPVQSHKTSHSLPTSDLRAPLHSRQRPRWPQGSPSRGPSVDDYHTRSSSSLSCYSAPERSQRRNLKVEAACQLRSFSACSGRIIRPPLQLSQRRYLSEGQIPQAGPSSTSTSDFDTSSQGSVESSSTASQESYYTTAPPQRQRAGTPFESDTERDKRYTFGPVKPVPKASSRWSESSYSEAETITQDEGEVTDSESSLIDLSGIDDTLSHFSIIQAHRVSIHTWVLKPTTIDINPDSQSCGWNTESMVGPPCPKEAKRWGIIF</sequence>
<evidence type="ECO:0000313" key="2">
    <source>
        <dbReference type="EMBL" id="KAJ4112129.1"/>
    </source>
</evidence>
<gene>
    <name evidence="2" type="ORF">NW768_011708</name>
</gene>
<keyword evidence="3" id="KW-1185">Reference proteome</keyword>
<organism evidence="2 3">
    <name type="scientific">Fusarium equiseti</name>
    <name type="common">Fusarium scirpi</name>
    <dbReference type="NCBI Taxonomy" id="61235"/>
    <lineage>
        <taxon>Eukaryota</taxon>
        <taxon>Fungi</taxon>
        <taxon>Dikarya</taxon>
        <taxon>Ascomycota</taxon>
        <taxon>Pezizomycotina</taxon>
        <taxon>Sordariomycetes</taxon>
        <taxon>Hypocreomycetidae</taxon>
        <taxon>Hypocreales</taxon>
        <taxon>Nectriaceae</taxon>
        <taxon>Fusarium</taxon>
        <taxon>Fusarium incarnatum-equiseti species complex</taxon>
    </lineage>
</organism>